<keyword evidence="3" id="KW-1185">Reference proteome</keyword>
<evidence type="ECO:0000256" key="1">
    <source>
        <dbReference type="SAM" id="MobiDB-lite"/>
    </source>
</evidence>
<dbReference type="Proteomes" id="UP000242715">
    <property type="component" value="Unassembled WGS sequence"/>
</dbReference>
<evidence type="ECO:0000313" key="2">
    <source>
        <dbReference type="EMBL" id="GAU36124.1"/>
    </source>
</evidence>
<protein>
    <submittedName>
        <fullName evidence="2">Uncharacterized protein</fullName>
    </submittedName>
</protein>
<proteinExistence type="predicted"/>
<sequence length="192" mass="20725">MMIDRTYYETQHLMVREEEVKHFFLLMMMMSPVLKPLTSLVQKNLYPPQPKFLLFLCLASFAAVLVAEEEGCLGIAAADEDLGLVAPCLQVMVVVIAKAKGGFGLAAEGLGLDAAVVVAVEEEGLGVAVVKDLGLAAPCLQVMVVVIAKDRELNSKESDERSSWTDCGVDDDEDESSFGDFGGDLLRSILPN</sequence>
<evidence type="ECO:0000313" key="3">
    <source>
        <dbReference type="Proteomes" id="UP000242715"/>
    </source>
</evidence>
<dbReference type="EMBL" id="DF973618">
    <property type="protein sequence ID" value="GAU36124.1"/>
    <property type="molecule type" value="Genomic_DNA"/>
</dbReference>
<gene>
    <name evidence="2" type="ORF">TSUD_292840</name>
</gene>
<organism evidence="2 3">
    <name type="scientific">Trifolium subterraneum</name>
    <name type="common">Subterranean clover</name>
    <dbReference type="NCBI Taxonomy" id="3900"/>
    <lineage>
        <taxon>Eukaryota</taxon>
        <taxon>Viridiplantae</taxon>
        <taxon>Streptophyta</taxon>
        <taxon>Embryophyta</taxon>
        <taxon>Tracheophyta</taxon>
        <taxon>Spermatophyta</taxon>
        <taxon>Magnoliopsida</taxon>
        <taxon>eudicotyledons</taxon>
        <taxon>Gunneridae</taxon>
        <taxon>Pentapetalae</taxon>
        <taxon>rosids</taxon>
        <taxon>fabids</taxon>
        <taxon>Fabales</taxon>
        <taxon>Fabaceae</taxon>
        <taxon>Papilionoideae</taxon>
        <taxon>50 kb inversion clade</taxon>
        <taxon>NPAAA clade</taxon>
        <taxon>Hologalegina</taxon>
        <taxon>IRL clade</taxon>
        <taxon>Trifolieae</taxon>
        <taxon>Trifolium</taxon>
    </lineage>
</organism>
<accession>A0A2Z6MU06</accession>
<feature type="compositionally biased region" description="Acidic residues" evidence="1">
    <location>
        <begin position="168"/>
        <end position="177"/>
    </location>
</feature>
<feature type="region of interest" description="Disordered" evidence="1">
    <location>
        <begin position="158"/>
        <end position="184"/>
    </location>
</feature>
<reference evidence="3" key="1">
    <citation type="journal article" date="2017" name="Front. Plant Sci.">
        <title>Climate Clever Clovers: New Paradigm to Reduce the Environmental Footprint of Ruminants by Breeding Low Methanogenic Forages Utilizing Haplotype Variation.</title>
        <authorList>
            <person name="Kaur P."/>
            <person name="Appels R."/>
            <person name="Bayer P.E."/>
            <person name="Keeble-Gagnere G."/>
            <person name="Wang J."/>
            <person name="Hirakawa H."/>
            <person name="Shirasawa K."/>
            <person name="Vercoe P."/>
            <person name="Stefanova K."/>
            <person name="Durmic Z."/>
            <person name="Nichols P."/>
            <person name="Revell C."/>
            <person name="Isobe S.N."/>
            <person name="Edwards D."/>
            <person name="Erskine W."/>
        </authorList>
    </citation>
    <scope>NUCLEOTIDE SEQUENCE [LARGE SCALE GENOMIC DNA]</scope>
    <source>
        <strain evidence="3">cv. Daliak</strain>
    </source>
</reference>
<dbReference type="AlphaFoldDB" id="A0A2Z6MU06"/>
<name>A0A2Z6MU06_TRISU</name>